<feature type="compositionally biased region" description="Basic and acidic residues" evidence="1">
    <location>
        <begin position="14"/>
        <end position="38"/>
    </location>
</feature>
<name>A0A9K3CY34_9EUKA</name>
<protein>
    <submittedName>
        <fullName evidence="2">Uncharacterized protein</fullName>
    </submittedName>
</protein>
<feature type="compositionally biased region" description="Basic and acidic residues" evidence="1">
    <location>
        <begin position="71"/>
        <end position="81"/>
    </location>
</feature>
<gene>
    <name evidence="2" type="ORF">KIPB_006155</name>
</gene>
<organism evidence="2 3">
    <name type="scientific">Kipferlia bialata</name>
    <dbReference type="NCBI Taxonomy" id="797122"/>
    <lineage>
        <taxon>Eukaryota</taxon>
        <taxon>Metamonada</taxon>
        <taxon>Carpediemonas-like organisms</taxon>
        <taxon>Kipferlia</taxon>
    </lineage>
</organism>
<keyword evidence="3" id="KW-1185">Reference proteome</keyword>
<proteinExistence type="predicted"/>
<feature type="non-terminal residue" evidence="2">
    <location>
        <position position="1"/>
    </location>
</feature>
<dbReference type="AlphaFoldDB" id="A0A9K3CY34"/>
<evidence type="ECO:0000313" key="3">
    <source>
        <dbReference type="Proteomes" id="UP000265618"/>
    </source>
</evidence>
<dbReference type="EMBL" id="BDIP01001547">
    <property type="protein sequence ID" value="GIQ84622.1"/>
    <property type="molecule type" value="Genomic_DNA"/>
</dbReference>
<reference evidence="2 3" key="1">
    <citation type="journal article" date="2018" name="PLoS ONE">
        <title>The draft genome of Kipferlia bialata reveals reductive genome evolution in fornicate parasites.</title>
        <authorList>
            <person name="Tanifuji G."/>
            <person name="Takabayashi S."/>
            <person name="Kume K."/>
            <person name="Takagi M."/>
            <person name="Nakayama T."/>
            <person name="Kamikawa R."/>
            <person name="Inagaki Y."/>
            <person name="Hashimoto T."/>
        </authorList>
    </citation>
    <scope>NUCLEOTIDE SEQUENCE [LARGE SCALE GENOMIC DNA]</scope>
    <source>
        <strain evidence="2">NY0173</strain>
    </source>
</reference>
<evidence type="ECO:0000313" key="2">
    <source>
        <dbReference type="EMBL" id="GIQ84622.1"/>
    </source>
</evidence>
<dbReference type="Proteomes" id="UP000265618">
    <property type="component" value="Unassembled WGS sequence"/>
</dbReference>
<evidence type="ECO:0000256" key="1">
    <source>
        <dbReference type="SAM" id="MobiDB-lite"/>
    </source>
</evidence>
<comment type="caution">
    <text evidence="2">The sequence shown here is derived from an EMBL/GenBank/DDBJ whole genome shotgun (WGS) entry which is preliminary data.</text>
</comment>
<feature type="region of interest" description="Disordered" evidence="1">
    <location>
        <begin position="1"/>
        <end position="81"/>
    </location>
</feature>
<sequence length="306" mass="35062">MLPPDNLLSPTPYDQRDQLRHEQIGVERERRERERERLASMSPPSRLKGLPPMLVPDVPRHPDDNEEESEGERRQRLERETVLPERAMTVEGIRAFKHMKVVERDREQMRLQQERMAEIERYEQMLRDMRKLHQTRMKERDSLKRRKTTFGEFHLPLSRAERVALPFHLPLLDRKAIRRVAQPSSFTKGVALAEQVPVIHAYNHGFMYQCLEPSVRSVIVTPGDAVGTGLSVGCVGRTDQTQDVTIGTTMTESDGSTCDVRARVAVARYGVETRRGGNTKGCTISVSHYCSCDEAGPHGNKFCRHL</sequence>
<accession>A0A9K3CY34</accession>